<dbReference type="PROSITE" id="PS50928">
    <property type="entry name" value="ABC_TM1"/>
    <property type="match status" value="1"/>
</dbReference>
<evidence type="ECO:0000313" key="9">
    <source>
        <dbReference type="EMBL" id="MTD13311.1"/>
    </source>
</evidence>
<evidence type="ECO:0000256" key="6">
    <source>
        <dbReference type="ARBA" id="ARBA00023136"/>
    </source>
</evidence>
<comment type="caution">
    <text evidence="9">The sequence shown here is derived from an EMBL/GenBank/DDBJ whole genome shotgun (WGS) entry which is preliminary data.</text>
</comment>
<keyword evidence="5 7" id="KW-1133">Transmembrane helix</keyword>
<keyword evidence="2 7" id="KW-0813">Transport</keyword>
<dbReference type="PANTHER" id="PTHR32243">
    <property type="entry name" value="MALTOSE TRANSPORT SYSTEM PERMEASE-RELATED"/>
    <property type="match status" value="1"/>
</dbReference>
<feature type="transmembrane region" description="Helical" evidence="7">
    <location>
        <begin position="161"/>
        <end position="180"/>
    </location>
</feature>
<evidence type="ECO:0000256" key="2">
    <source>
        <dbReference type="ARBA" id="ARBA00022448"/>
    </source>
</evidence>
<evidence type="ECO:0000256" key="3">
    <source>
        <dbReference type="ARBA" id="ARBA00022475"/>
    </source>
</evidence>
<evidence type="ECO:0000256" key="1">
    <source>
        <dbReference type="ARBA" id="ARBA00004651"/>
    </source>
</evidence>
<proteinExistence type="inferred from homology"/>
<dbReference type="InterPro" id="IPR050901">
    <property type="entry name" value="BP-dep_ABC_trans_perm"/>
</dbReference>
<feature type="transmembrane region" description="Helical" evidence="7">
    <location>
        <begin position="93"/>
        <end position="116"/>
    </location>
</feature>
<evidence type="ECO:0000256" key="5">
    <source>
        <dbReference type="ARBA" id="ARBA00022989"/>
    </source>
</evidence>
<gene>
    <name evidence="9" type="ORF">GIS00_05025</name>
</gene>
<keyword evidence="3" id="KW-1003">Cell membrane</keyword>
<evidence type="ECO:0000256" key="4">
    <source>
        <dbReference type="ARBA" id="ARBA00022692"/>
    </source>
</evidence>
<keyword evidence="4 7" id="KW-0812">Transmembrane</keyword>
<organism evidence="9 10">
    <name type="scientific">Nakamurella alba</name>
    <dbReference type="NCBI Taxonomy" id="2665158"/>
    <lineage>
        <taxon>Bacteria</taxon>
        <taxon>Bacillati</taxon>
        <taxon>Actinomycetota</taxon>
        <taxon>Actinomycetes</taxon>
        <taxon>Nakamurellales</taxon>
        <taxon>Nakamurellaceae</taxon>
        <taxon>Nakamurella</taxon>
    </lineage>
</organism>
<comment type="similarity">
    <text evidence="7">Belongs to the binding-protein-dependent transport system permease family.</text>
</comment>
<keyword evidence="6 7" id="KW-0472">Membrane</keyword>
<dbReference type="Pfam" id="PF00528">
    <property type="entry name" value="BPD_transp_1"/>
    <property type="match status" value="1"/>
</dbReference>
<reference evidence="9 10" key="1">
    <citation type="submission" date="2019-11" db="EMBL/GenBank/DDBJ databases">
        <authorList>
            <person name="Jiang L.-Q."/>
        </authorList>
    </citation>
    <scope>NUCLEOTIDE SEQUENCE [LARGE SCALE GENOMIC DNA]</scope>
    <source>
        <strain evidence="9 10">YIM 132087</strain>
    </source>
</reference>
<dbReference type="Gene3D" id="1.10.3720.10">
    <property type="entry name" value="MetI-like"/>
    <property type="match status" value="1"/>
</dbReference>
<dbReference type="RefSeq" id="WP_154767195.1">
    <property type="nucleotide sequence ID" value="NZ_WLYK01000001.1"/>
</dbReference>
<dbReference type="SUPFAM" id="SSF161098">
    <property type="entry name" value="MetI-like"/>
    <property type="match status" value="1"/>
</dbReference>
<feature type="transmembrane region" description="Helical" evidence="7">
    <location>
        <begin position="209"/>
        <end position="230"/>
    </location>
</feature>
<dbReference type="InterPro" id="IPR000515">
    <property type="entry name" value="MetI-like"/>
</dbReference>
<dbReference type="GO" id="GO:0055085">
    <property type="term" value="P:transmembrane transport"/>
    <property type="evidence" value="ECO:0007669"/>
    <property type="project" value="InterPro"/>
</dbReference>
<evidence type="ECO:0000259" key="8">
    <source>
        <dbReference type="PROSITE" id="PS50928"/>
    </source>
</evidence>
<keyword evidence="10" id="KW-1185">Reference proteome</keyword>
<comment type="subcellular location">
    <subcellularLocation>
        <location evidence="1 7">Cell membrane</location>
        <topology evidence="1 7">Multi-pass membrane protein</topology>
    </subcellularLocation>
</comment>
<dbReference type="GO" id="GO:0005886">
    <property type="term" value="C:plasma membrane"/>
    <property type="evidence" value="ECO:0007669"/>
    <property type="project" value="UniProtKB-SubCell"/>
</dbReference>
<dbReference type="CDD" id="cd06261">
    <property type="entry name" value="TM_PBP2"/>
    <property type="match status" value="1"/>
</dbReference>
<name>A0A7K1FGR9_9ACTN</name>
<feature type="domain" description="ABC transmembrane type-1" evidence="8">
    <location>
        <begin position="93"/>
        <end position="284"/>
    </location>
</feature>
<feature type="transmembrane region" description="Helical" evidence="7">
    <location>
        <begin position="128"/>
        <end position="149"/>
    </location>
</feature>
<dbReference type="PANTHER" id="PTHR32243:SF18">
    <property type="entry name" value="INNER MEMBRANE ABC TRANSPORTER PERMEASE PROTEIN YCJP"/>
    <property type="match status" value="1"/>
</dbReference>
<sequence length="299" mass="32606">MTATTTLAPQTAVLPAARPPRGRRLRRGGSRTLWNLLGLAIALVMVFPVYWMVSSSFKTGINLRRVEPQWFPSPFTLDSYRRAFEQPRFVGSLVNSLVVVTATALAALVIGFLAALALARLKFTGRKILIIMVITIQMVPVEGLIIPMYLMLNQAGLTDSALGLTLAYLSFVLPFTVWMLRGFIASVPRDLEEAAWVDGASRAQAFRRIILPLAAPGLVATTVFSVIQAWNEYLFAYVLLKQNDKQTVTVWLDTFITTKGVDWGALTAASTVVALPIVILFAIIQRKVAAGITAGAVKG</sequence>
<dbReference type="EMBL" id="WLYK01000001">
    <property type="protein sequence ID" value="MTD13311.1"/>
    <property type="molecule type" value="Genomic_DNA"/>
</dbReference>
<evidence type="ECO:0000256" key="7">
    <source>
        <dbReference type="RuleBase" id="RU363032"/>
    </source>
</evidence>
<dbReference type="AlphaFoldDB" id="A0A7K1FGR9"/>
<feature type="transmembrane region" description="Helical" evidence="7">
    <location>
        <begin position="33"/>
        <end position="53"/>
    </location>
</feature>
<accession>A0A7K1FGR9</accession>
<dbReference type="Proteomes" id="UP000460221">
    <property type="component" value="Unassembled WGS sequence"/>
</dbReference>
<dbReference type="InterPro" id="IPR035906">
    <property type="entry name" value="MetI-like_sf"/>
</dbReference>
<protein>
    <submittedName>
        <fullName evidence="9">ABC transporter permease subunit</fullName>
    </submittedName>
</protein>
<evidence type="ECO:0000313" key="10">
    <source>
        <dbReference type="Proteomes" id="UP000460221"/>
    </source>
</evidence>
<feature type="transmembrane region" description="Helical" evidence="7">
    <location>
        <begin position="263"/>
        <end position="284"/>
    </location>
</feature>